<sequence length="91" mass="10285">MKCLNTVENMKGMFKPVTPSTKDLSVQLENEMLDGVDDIMNEEEEEEDTLSHGLDIVHETQEALPGMKDIAKNVVETSDLLSLFQFHCDEL</sequence>
<accession>A0AAE1C0N5</accession>
<evidence type="ECO:0000313" key="1">
    <source>
        <dbReference type="EMBL" id="KAK3858849.1"/>
    </source>
</evidence>
<comment type="caution">
    <text evidence="1">The sequence shown here is derived from an EMBL/GenBank/DDBJ whole genome shotgun (WGS) entry which is preliminary data.</text>
</comment>
<dbReference type="AlphaFoldDB" id="A0AAE1C0N5"/>
<gene>
    <name evidence="1" type="ORF">Pcinc_034987</name>
</gene>
<reference evidence="1" key="1">
    <citation type="submission" date="2023-10" db="EMBL/GenBank/DDBJ databases">
        <title>Genome assemblies of two species of porcelain crab, Petrolisthes cinctipes and Petrolisthes manimaculis (Anomura: Porcellanidae).</title>
        <authorList>
            <person name="Angst P."/>
        </authorList>
    </citation>
    <scope>NUCLEOTIDE SEQUENCE</scope>
    <source>
        <strain evidence="1">PB745_01</strain>
        <tissue evidence="1">Gill</tissue>
    </source>
</reference>
<organism evidence="1 2">
    <name type="scientific">Petrolisthes cinctipes</name>
    <name type="common">Flat porcelain crab</name>
    <dbReference type="NCBI Taxonomy" id="88211"/>
    <lineage>
        <taxon>Eukaryota</taxon>
        <taxon>Metazoa</taxon>
        <taxon>Ecdysozoa</taxon>
        <taxon>Arthropoda</taxon>
        <taxon>Crustacea</taxon>
        <taxon>Multicrustacea</taxon>
        <taxon>Malacostraca</taxon>
        <taxon>Eumalacostraca</taxon>
        <taxon>Eucarida</taxon>
        <taxon>Decapoda</taxon>
        <taxon>Pleocyemata</taxon>
        <taxon>Anomura</taxon>
        <taxon>Galatheoidea</taxon>
        <taxon>Porcellanidae</taxon>
        <taxon>Petrolisthes</taxon>
    </lineage>
</organism>
<protein>
    <submittedName>
        <fullName evidence="1">Uncharacterized protein</fullName>
    </submittedName>
</protein>
<evidence type="ECO:0000313" key="2">
    <source>
        <dbReference type="Proteomes" id="UP001286313"/>
    </source>
</evidence>
<keyword evidence="2" id="KW-1185">Reference proteome</keyword>
<dbReference type="EMBL" id="JAWQEG010005193">
    <property type="protein sequence ID" value="KAK3858849.1"/>
    <property type="molecule type" value="Genomic_DNA"/>
</dbReference>
<proteinExistence type="predicted"/>
<dbReference type="Proteomes" id="UP001286313">
    <property type="component" value="Unassembled WGS sequence"/>
</dbReference>
<name>A0AAE1C0N5_PETCI</name>